<evidence type="ECO:0000256" key="3">
    <source>
        <dbReference type="ARBA" id="ARBA00022722"/>
    </source>
</evidence>
<evidence type="ECO:0000313" key="11">
    <source>
        <dbReference type="Proteomes" id="UP000262195"/>
    </source>
</evidence>
<dbReference type="Gene3D" id="3.90.1640.30">
    <property type="match status" value="1"/>
</dbReference>
<comment type="caution">
    <text evidence="10">The sequence shown here is derived from an EMBL/GenBank/DDBJ whole genome shotgun (WGS) entry which is preliminary data.</text>
</comment>
<dbReference type="Gene3D" id="3.10.310.30">
    <property type="match status" value="1"/>
</dbReference>
<dbReference type="GO" id="GO:0006310">
    <property type="term" value="P:DNA recombination"/>
    <property type="evidence" value="ECO:0007669"/>
    <property type="project" value="InterPro"/>
</dbReference>
<dbReference type="Pfam" id="PF02272">
    <property type="entry name" value="DHHA1"/>
    <property type="match status" value="1"/>
</dbReference>
<dbReference type="PANTHER" id="PTHR30255">
    <property type="entry name" value="SINGLE-STRANDED-DNA-SPECIFIC EXONUCLEASE RECJ"/>
    <property type="match status" value="1"/>
</dbReference>
<dbReference type="Pfam" id="PF01368">
    <property type="entry name" value="DHH"/>
    <property type="match status" value="1"/>
</dbReference>
<dbReference type="InterPro" id="IPR018779">
    <property type="entry name" value="RecJ_C"/>
</dbReference>
<dbReference type="InterPro" id="IPR004610">
    <property type="entry name" value="RecJ"/>
</dbReference>
<dbReference type="InterPro" id="IPR041122">
    <property type="entry name" value="RecJ_OB"/>
</dbReference>
<dbReference type="InterPro" id="IPR003156">
    <property type="entry name" value="DHHA1_dom"/>
</dbReference>
<proteinExistence type="inferred from homology"/>
<evidence type="ECO:0000259" key="7">
    <source>
        <dbReference type="Pfam" id="PF02272"/>
    </source>
</evidence>
<gene>
    <name evidence="10" type="primary">recJ</name>
    <name evidence="10" type="ORF">DIW15_01200</name>
</gene>
<keyword evidence="5 10" id="KW-0269">Exonuclease</keyword>
<dbReference type="NCBIfam" id="TIGR00644">
    <property type="entry name" value="recJ"/>
    <property type="match status" value="1"/>
</dbReference>
<feature type="domain" description="DHHA1" evidence="7">
    <location>
        <begin position="354"/>
        <end position="449"/>
    </location>
</feature>
<dbReference type="Pfam" id="PF10141">
    <property type="entry name" value="ssDNA-exonuc_C"/>
    <property type="match status" value="1"/>
</dbReference>
<dbReference type="SUPFAM" id="SSF64182">
    <property type="entry name" value="DHH phosphoesterases"/>
    <property type="match status" value="1"/>
</dbReference>
<evidence type="ECO:0000256" key="5">
    <source>
        <dbReference type="ARBA" id="ARBA00022839"/>
    </source>
</evidence>
<evidence type="ECO:0000256" key="2">
    <source>
        <dbReference type="ARBA" id="ARBA00019841"/>
    </source>
</evidence>
<dbReference type="GO" id="GO:0003676">
    <property type="term" value="F:nucleic acid binding"/>
    <property type="evidence" value="ECO:0007669"/>
    <property type="project" value="InterPro"/>
</dbReference>
<dbReference type="GO" id="GO:0008409">
    <property type="term" value="F:5'-3' exonuclease activity"/>
    <property type="evidence" value="ECO:0007669"/>
    <property type="project" value="InterPro"/>
</dbReference>
<dbReference type="InterPro" id="IPR038763">
    <property type="entry name" value="DHH_sf"/>
</dbReference>
<sequence length="771" mass="87435">MVNPILTSKYLWTHPDTLTEDEQDKIAAYAKKFKVSSLAIRILWQRGYHSLEEIEVFFDDTKLPYHDPFLLYDMKRTIDRIKTAITANESILIYGDYDADGVTSTAILAETLEMLGANYETYIPNRFTDGYGPNSAIYNYYIDKGTTLIITVDNGVSGHSAIKDAMSKEVDVIVTDHHELPTTLPEAYAIIHPRHPDGSYPFSDLCGAGVSLKVAHALLGELPQELLDLVAIGTVADLVSLTNENRTIVKSGLVLIKQRSRISLSVLLKILGITTDDSLTEETIGFQIAPILNAVGRIMDANPLVQFLTTFDEENALEQANAFIAINEERKELVTAIFDDALKKIRQQNLEKRKFILLYSNDWHQGVLGIVASKLVELFQKPILLLTDSEESGIVKGSARSIAAVNLYQALSAAKETTIAYGGHHMAAGVSLKKEKITDLEEKLESFVSSIPFSKEEKMVDIILPIDQITSKTIKMIDSLRPFGTGFVKPLVEIDNVVFDSVKIIGALKNHLKLTNSTFNTIAFGFSQHYEELNARMAYNCCGYLSLNRWMGKETPQLILIDFNSEDELWLDKRKSKFDKDLLKTKNAVLLYETTKIGDWLLEHIDDSSIVQPYSGIDTANWKDKKCVILIECPLISLKNRLEHDLKGYVVWLVAYPFYNYLKRPMPSRNDFKLMYKTLSSKPKWSGDDIHQLRQTFLKKEFSADKFNLILQVFSQLKFVTITDGWLSFNYEKESKKLSDAEAYQKRQVAITEQRFYQFESLEKIKSHINN</sequence>
<dbReference type="InterPro" id="IPR051673">
    <property type="entry name" value="SSDNA_exonuclease_RecJ"/>
</dbReference>
<dbReference type="Pfam" id="PF17768">
    <property type="entry name" value="RecJ_OB"/>
    <property type="match status" value="1"/>
</dbReference>
<protein>
    <recommendedName>
        <fullName evidence="2">Single-stranded-DNA-specific exonuclease RecJ</fullName>
    </recommendedName>
</protein>
<dbReference type="InterPro" id="IPR001667">
    <property type="entry name" value="DDH_dom"/>
</dbReference>
<organism evidence="10 11">
    <name type="scientific">Bavariicoccus seileri</name>
    <dbReference type="NCBI Taxonomy" id="549685"/>
    <lineage>
        <taxon>Bacteria</taxon>
        <taxon>Bacillati</taxon>
        <taxon>Bacillota</taxon>
        <taxon>Bacilli</taxon>
        <taxon>Lactobacillales</taxon>
        <taxon>Enterococcaceae</taxon>
        <taxon>Bavariicoccus</taxon>
    </lineage>
</organism>
<evidence type="ECO:0000256" key="1">
    <source>
        <dbReference type="ARBA" id="ARBA00005915"/>
    </source>
</evidence>
<reference evidence="10 11" key="1">
    <citation type="journal article" date="2018" name="Nat. Biotechnol.">
        <title>A standardized bacterial taxonomy based on genome phylogeny substantially revises the tree of life.</title>
        <authorList>
            <person name="Parks D.H."/>
            <person name="Chuvochina M."/>
            <person name="Waite D.W."/>
            <person name="Rinke C."/>
            <person name="Skarshewski A."/>
            <person name="Chaumeil P.A."/>
            <person name="Hugenholtz P."/>
        </authorList>
    </citation>
    <scope>NUCLEOTIDE SEQUENCE [LARGE SCALE GENOMIC DNA]</scope>
    <source>
        <strain evidence="10">UBA11306</strain>
    </source>
</reference>
<dbReference type="Proteomes" id="UP000262195">
    <property type="component" value="Unassembled WGS sequence"/>
</dbReference>
<keyword evidence="4" id="KW-0378">Hydrolase</keyword>
<evidence type="ECO:0000259" key="8">
    <source>
        <dbReference type="Pfam" id="PF10141"/>
    </source>
</evidence>
<feature type="domain" description="Single-stranded-DNA-specific exonuclease RecJ C-terminal" evidence="8">
    <location>
        <begin position="571"/>
        <end position="768"/>
    </location>
</feature>
<evidence type="ECO:0000256" key="4">
    <source>
        <dbReference type="ARBA" id="ARBA00022801"/>
    </source>
</evidence>
<evidence type="ECO:0000259" key="9">
    <source>
        <dbReference type="Pfam" id="PF17768"/>
    </source>
</evidence>
<evidence type="ECO:0000313" key="10">
    <source>
        <dbReference type="EMBL" id="HCS93308.1"/>
    </source>
</evidence>
<comment type="similarity">
    <text evidence="1">Belongs to the RecJ family.</text>
</comment>
<dbReference type="PANTHER" id="PTHR30255:SF2">
    <property type="entry name" value="SINGLE-STRANDED-DNA-SPECIFIC EXONUCLEASE RECJ"/>
    <property type="match status" value="1"/>
</dbReference>
<accession>A0A3D4S402</accession>
<feature type="domain" description="DDH" evidence="6">
    <location>
        <begin position="90"/>
        <end position="234"/>
    </location>
</feature>
<dbReference type="STRING" id="1121105.GCA_000421665_01202"/>
<dbReference type="AlphaFoldDB" id="A0A3D4S402"/>
<keyword evidence="3" id="KW-0540">Nuclease</keyword>
<dbReference type="EMBL" id="DQHO01000009">
    <property type="protein sequence ID" value="HCS93308.1"/>
    <property type="molecule type" value="Genomic_DNA"/>
</dbReference>
<name>A0A3D4S402_9ENTE</name>
<evidence type="ECO:0000259" key="6">
    <source>
        <dbReference type="Pfam" id="PF01368"/>
    </source>
</evidence>
<feature type="domain" description="RecJ OB" evidence="9">
    <location>
        <begin position="460"/>
        <end position="562"/>
    </location>
</feature>
<dbReference type="GO" id="GO:0006281">
    <property type="term" value="P:DNA repair"/>
    <property type="evidence" value="ECO:0007669"/>
    <property type="project" value="InterPro"/>
</dbReference>